<keyword evidence="2" id="KW-0472">Membrane</keyword>
<keyword evidence="2" id="KW-1133">Transmembrane helix</keyword>
<evidence type="ECO:0000313" key="3">
    <source>
        <dbReference type="EMBL" id="CAE4594683.1"/>
    </source>
</evidence>
<organism evidence="3">
    <name type="scientific">Alexandrium monilatum</name>
    <dbReference type="NCBI Taxonomy" id="311494"/>
    <lineage>
        <taxon>Eukaryota</taxon>
        <taxon>Sar</taxon>
        <taxon>Alveolata</taxon>
        <taxon>Dinophyceae</taxon>
        <taxon>Gonyaulacales</taxon>
        <taxon>Pyrocystaceae</taxon>
        <taxon>Alexandrium</taxon>
    </lineage>
</organism>
<evidence type="ECO:0000256" key="2">
    <source>
        <dbReference type="SAM" id="Phobius"/>
    </source>
</evidence>
<dbReference type="EMBL" id="HBNR01037720">
    <property type="protein sequence ID" value="CAE4594683.1"/>
    <property type="molecule type" value="Transcribed_RNA"/>
</dbReference>
<sequence>MVSAPQICKARRSHHPRSVLRWNSGRRRPLITLATASMLAVLLSSVVGLTSVGFVAGAPRSSGPPRTAVTRAAAPALAPAPVRAQPHPGLPARIDETRYGERVRWLMGEEEVSTKPPEWNVLLLDKTFRSPANTVVRVASCLVSVLGLAAGLAKLKAQHAKDNYFSVVHSSTEWVEAIRRAQALQSWGLAVRVTPGARLPAEEDGGEDVADSRTSVWGSRRGRI</sequence>
<feature type="transmembrane region" description="Helical" evidence="2">
    <location>
        <begin position="30"/>
        <end position="56"/>
    </location>
</feature>
<feature type="region of interest" description="Disordered" evidence="1">
    <location>
        <begin position="199"/>
        <end position="224"/>
    </location>
</feature>
<gene>
    <name evidence="3" type="ORF">AMON00008_LOCUS26013</name>
</gene>
<keyword evidence="2" id="KW-0812">Transmembrane</keyword>
<evidence type="ECO:0000256" key="1">
    <source>
        <dbReference type="SAM" id="MobiDB-lite"/>
    </source>
</evidence>
<dbReference type="AlphaFoldDB" id="A0A7S4QX83"/>
<accession>A0A7S4QX83</accession>
<protein>
    <submittedName>
        <fullName evidence="3">Uncharacterized protein</fullName>
    </submittedName>
</protein>
<reference evidence="3" key="1">
    <citation type="submission" date="2021-01" db="EMBL/GenBank/DDBJ databases">
        <authorList>
            <person name="Corre E."/>
            <person name="Pelletier E."/>
            <person name="Niang G."/>
            <person name="Scheremetjew M."/>
            <person name="Finn R."/>
            <person name="Kale V."/>
            <person name="Holt S."/>
            <person name="Cochrane G."/>
            <person name="Meng A."/>
            <person name="Brown T."/>
            <person name="Cohen L."/>
        </authorList>
    </citation>
    <scope>NUCLEOTIDE SEQUENCE</scope>
    <source>
        <strain evidence="3">CCMP3105</strain>
    </source>
</reference>
<proteinExistence type="predicted"/>
<name>A0A7S4QX83_9DINO</name>